<dbReference type="EMBL" id="JBHUFL010000002">
    <property type="protein sequence ID" value="MFD1834572.1"/>
    <property type="molecule type" value="Genomic_DNA"/>
</dbReference>
<dbReference type="Proteomes" id="UP001597280">
    <property type="component" value="Unassembled WGS sequence"/>
</dbReference>
<accession>A0ABW4PWD5</accession>
<organism evidence="1 2">
    <name type="scientific">Brachybacterium rhamnosum</name>
    <dbReference type="NCBI Taxonomy" id="173361"/>
    <lineage>
        <taxon>Bacteria</taxon>
        <taxon>Bacillati</taxon>
        <taxon>Actinomycetota</taxon>
        <taxon>Actinomycetes</taxon>
        <taxon>Micrococcales</taxon>
        <taxon>Dermabacteraceae</taxon>
        <taxon>Brachybacterium</taxon>
    </lineage>
</organism>
<dbReference type="RefSeq" id="WP_343903845.1">
    <property type="nucleotide sequence ID" value="NZ_BAAAIS010000002.1"/>
</dbReference>
<gene>
    <name evidence="1" type="ORF">ACFSDA_05715</name>
</gene>
<dbReference type="InterPro" id="IPR013785">
    <property type="entry name" value="Aldolase_TIM"/>
</dbReference>
<dbReference type="Gene3D" id="3.20.20.70">
    <property type="entry name" value="Aldolase class I"/>
    <property type="match status" value="1"/>
</dbReference>
<name>A0ABW4PWD5_9MICO</name>
<sequence>MLLTVCVNGARNPEDHPALVADPAIVAADAARAIAAGAGEVHVHAKRPGGRDSLRAEDVARWLDAFRAALPGVRIGLTTGAWAAGSPEERLAQVRSWEALPDLVSVNWHEEGADELADLLLERGVEVEAGLWSPAAARAWARSPLAPGCHRALVELPDLPAGEIRPAAEAVLVELAAAPRRPPVLLHGEERSTWTATLLALEMGLGTRIGLEDTLTLPDGTRAASNAELVERCLDFLGIDPSDMPS</sequence>
<keyword evidence="2" id="KW-1185">Reference proteome</keyword>
<evidence type="ECO:0000313" key="2">
    <source>
        <dbReference type="Proteomes" id="UP001597280"/>
    </source>
</evidence>
<reference evidence="2" key="1">
    <citation type="journal article" date="2019" name="Int. J. Syst. Evol. Microbiol.">
        <title>The Global Catalogue of Microorganisms (GCM) 10K type strain sequencing project: providing services to taxonomists for standard genome sequencing and annotation.</title>
        <authorList>
            <consortium name="The Broad Institute Genomics Platform"/>
            <consortium name="The Broad Institute Genome Sequencing Center for Infectious Disease"/>
            <person name="Wu L."/>
            <person name="Ma J."/>
        </authorList>
    </citation>
    <scope>NUCLEOTIDE SEQUENCE [LARGE SCALE GENOMIC DNA]</scope>
    <source>
        <strain evidence="2">JCM 11650</strain>
    </source>
</reference>
<evidence type="ECO:0000313" key="1">
    <source>
        <dbReference type="EMBL" id="MFD1834572.1"/>
    </source>
</evidence>
<dbReference type="PANTHER" id="PTHR37418:SF1">
    <property type="entry name" value="3-KETO-5-AMINOHEXANOATE CLEAVAGE PROTEIN"/>
    <property type="match status" value="1"/>
</dbReference>
<protein>
    <submittedName>
        <fullName evidence="1">3-keto-5-aminohexanoate cleavage protein</fullName>
    </submittedName>
</protein>
<dbReference type="PANTHER" id="PTHR37418">
    <property type="entry name" value="3-KETO-5-AMINOHEXANOATE CLEAVAGE ENZYME-RELATED"/>
    <property type="match status" value="1"/>
</dbReference>
<dbReference type="Pfam" id="PF05853">
    <property type="entry name" value="BKACE"/>
    <property type="match status" value="1"/>
</dbReference>
<proteinExistence type="predicted"/>
<dbReference type="InterPro" id="IPR008567">
    <property type="entry name" value="BKACE"/>
</dbReference>
<comment type="caution">
    <text evidence="1">The sequence shown here is derived from an EMBL/GenBank/DDBJ whole genome shotgun (WGS) entry which is preliminary data.</text>
</comment>